<name>A0A8S5ULQ2_9VIRU</name>
<evidence type="ECO:0000256" key="1">
    <source>
        <dbReference type="SAM" id="MobiDB-lite"/>
    </source>
</evidence>
<proteinExistence type="predicted"/>
<organism evidence="2">
    <name type="scientific">Phage sp. ctOz71</name>
    <dbReference type="NCBI Taxonomy" id="2825793"/>
    <lineage>
        <taxon>Viruses</taxon>
    </lineage>
</organism>
<sequence length="63" mass="7069">MNDNQLVKRIYFNPETGTTVEATSAQEAALRFDNMIKETFDEQAEPVEAEPDTSDDNSNTEAK</sequence>
<accession>A0A8S5ULQ2</accession>
<reference evidence="2" key="1">
    <citation type="journal article" date="2021" name="Proc. Natl. Acad. Sci. U.S.A.">
        <title>A Catalog of Tens of Thousands of Viruses from Human Metagenomes Reveals Hidden Associations with Chronic Diseases.</title>
        <authorList>
            <person name="Tisza M.J."/>
            <person name="Buck C.B."/>
        </authorList>
    </citation>
    <scope>NUCLEOTIDE SEQUENCE</scope>
    <source>
        <strain evidence="2">CtOz71</strain>
    </source>
</reference>
<protein>
    <submittedName>
        <fullName evidence="2">Uncharacterized protein</fullName>
    </submittedName>
</protein>
<dbReference type="EMBL" id="BK016108">
    <property type="protein sequence ID" value="DAF95348.1"/>
    <property type="molecule type" value="Genomic_DNA"/>
</dbReference>
<feature type="compositionally biased region" description="Acidic residues" evidence="1">
    <location>
        <begin position="41"/>
        <end position="55"/>
    </location>
</feature>
<evidence type="ECO:0000313" key="2">
    <source>
        <dbReference type="EMBL" id="DAF95348.1"/>
    </source>
</evidence>
<feature type="region of interest" description="Disordered" evidence="1">
    <location>
        <begin position="40"/>
        <end position="63"/>
    </location>
</feature>